<keyword evidence="3" id="KW-0238">DNA-binding</keyword>
<dbReference type="OrthoDB" id="9771171at2"/>
<dbReference type="InterPro" id="IPR036388">
    <property type="entry name" value="WH-like_DNA-bd_sf"/>
</dbReference>
<dbReference type="SUPFAM" id="SSF46785">
    <property type="entry name" value="Winged helix' DNA-binding domain"/>
    <property type="match status" value="1"/>
</dbReference>
<comment type="similarity">
    <text evidence="1">Belongs to the LysR transcriptional regulatory family.</text>
</comment>
<keyword evidence="7" id="KW-1185">Reference proteome</keyword>
<dbReference type="Proteomes" id="UP000198924">
    <property type="component" value="Unassembled WGS sequence"/>
</dbReference>
<dbReference type="PROSITE" id="PS50931">
    <property type="entry name" value="HTH_LYSR"/>
    <property type="match status" value="1"/>
</dbReference>
<dbReference type="EMBL" id="FOSH01000013">
    <property type="protein sequence ID" value="SFK51472.1"/>
    <property type="molecule type" value="Genomic_DNA"/>
</dbReference>
<evidence type="ECO:0000313" key="6">
    <source>
        <dbReference type="EMBL" id="SFK51472.1"/>
    </source>
</evidence>
<accession>A0A1I4A4Z3</accession>
<dbReference type="Gene3D" id="1.10.10.10">
    <property type="entry name" value="Winged helix-like DNA-binding domain superfamily/Winged helix DNA-binding domain"/>
    <property type="match status" value="1"/>
</dbReference>
<dbReference type="GO" id="GO:0003677">
    <property type="term" value="F:DNA binding"/>
    <property type="evidence" value="ECO:0007669"/>
    <property type="project" value="UniProtKB-KW"/>
</dbReference>
<feature type="domain" description="HTH lysR-type" evidence="5">
    <location>
        <begin position="1"/>
        <end position="59"/>
    </location>
</feature>
<dbReference type="InterPro" id="IPR058163">
    <property type="entry name" value="LysR-type_TF_proteobact-type"/>
</dbReference>
<dbReference type="Pfam" id="PF03466">
    <property type="entry name" value="LysR_substrate"/>
    <property type="match status" value="1"/>
</dbReference>
<name>A0A1I4A4Z3_9GAMM</name>
<dbReference type="Pfam" id="PF00126">
    <property type="entry name" value="HTH_1"/>
    <property type="match status" value="1"/>
</dbReference>
<dbReference type="InterPro" id="IPR036390">
    <property type="entry name" value="WH_DNA-bd_sf"/>
</dbReference>
<protein>
    <submittedName>
        <fullName evidence="6">Transcriptional regulator, LysR family</fullName>
    </submittedName>
</protein>
<sequence>MDTIDSMKTFLQVIESGSFTKAAERLETSSANVSRAISALEQHLSTRLLHRTTRRIALTEAGQRYLLRCEQILANVEEAEAEARDAQMNPVGRLRLHTMPALANKYIVKAVTAYREIYPAVSFDITLANRIPDLIEEGIDVSIIMAPQLSDSSLISKVIGQTYSILCVSPDYLAEYGMPTTPAEVENHQCIKMASTVMPLDHWEMSSDQGDAIIEIKNSPFQVNVSSTVKEAILHGMGIGMVPIFNVTDELTSGTLIRVLPDYRGTLFNVYALYPSRAYLDAKTSSWVDFLRDNLPDELARDCELQVN</sequence>
<dbReference type="AlphaFoldDB" id="A0A1I4A4Z3"/>
<dbReference type="STRING" id="45496.SAMN04488079_11339"/>
<evidence type="ECO:0000313" key="7">
    <source>
        <dbReference type="Proteomes" id="UP000198924"/>
    </source>
</evidence>
<evidence type="ECO:0000259" key="5">
    <source>
        <dbReference type="PROSITE" id="PS50931"/>
    </source>
</evidence>
<dbReference type="RefSeq" id="WP_091714665.1">
    <property type="nucleotide sequence ID" value="NZ_FOSH01000013.1"/>
</dbReference>
<reference evidence="7" key="1">
    <citation type="submission" date="2016-10" db="EMBL/GenBank/DDBJ databases">
        <authorList>
            <person name="Varghese N."/>
            <person name="Submissions S."/>
        </authorList>
    </citation>
    <scope>NUCLEOTIDE SEQUENCE [LARGE SCALE GENOMIC DNA]</scope>
    <source>
        <strain evidence="7">DSM 11578</strain>
    </source>
</reference>
<organism evidence="6 7">
    <name type="scientific">Methylophaga sulfidovorans</name>
    <dbReference type="NCBI Taxonomy" id="45496"/>
    <lineage>
        <taxon>Bacteria</taxon>
        <taxon>Pseudomonadati</taxon>
        <taxon>Pseudomonadota</taxon>
        <taxon>Gammaproteobacteria</taxon>
        <taxon>Thiotrichales</taxon>
        <taxon>Piscirickettsiaceae</taxon>
        <taxon>Methylophaga</taxon>
    </lineage>
</organism>
<dbReference type="PANTHER" id="PTHR30537:SF5">
    <property type="entry name" value="HTH-TYPE TRANSCRIPTIONAL ACTIVATOR TTDR-RELATED"/>
    <property type="match status" value="1"/>
</dbReference>
<dbReference type="InterPro" id="IPR000847">
    <property type="entry name" value="LysR_HTH_N"/>
</dbReference>
<dbReference type="InterPro" id="IPR005119">
    <property type="entry name" value="LysR_subst-bd"/>
</dbReference>
<dbReference type="SUPFAM" id="SSF53850">
    <property type="entry name" value="Periplasmic binding protein-like II"/>
    <property type="match status" value="1"/>
</dbReference>
<evidence type="ECO:0000256" key="1">
    <source>
        <dbReference type="ARBA" id="ARBA00009437"/>
    </source>
</evidence>
<evidence type="ECO:0000256" key="4">
    <source>
        <dbReference type="ARBA" id="ARBA00023163"/>
    </source>
</evidence>
<gene>
    <name evidence="6" type="ORF">SAMN04488079_11339</name>
</gene>
<keyword evidence="2" id="KW-0805">Transcription regulation</keyword>
<dbReference type="Gene3D" id="3.40.190.290">
    <property type="match status" value="1"/>
</dbReference>
<dbReference type="GO" id="GO:0003700">
    <property type="term" value="F:DNA-binding transcription factor activity"/>
    <property type="evidence" value="ECO:0007669"/>
    <property type="project" value="InterPro"/>
</dbReference>
<dbReference type="PANTHER" id="PTHR30537">
    <property type="entry name" value="HTH-TYPE TRANSCRIPTIONAL REGULATOR"/>
    <property type="match status" value="1"/>
</dbReference>
<keyword evidence="4" id="KW-0804">Transcription</keyword>
<dbReference type="CDD" id="cd08422">
    <property type="entry name" value="PBP2_CrgA_like"/>
    <property type="match status" value="1"/>
</dbReference>
<evidence type="ECO:0000256" key="3">
    <source>
        <dbReference type="ARBA" id="ARBA00023125"/>
    </source>
</evidence>
<evidence type="ECO:0000256" key="2">
    <source>
        <dbReference type="ARBA" id="ARBA00023015"/>
    </source>
</evidence>
<dbReference type="FunFam" id="1.10.10.10:FF:000001">
    <property type="entry name" value="LysR family transcriptional regulator"/>
    <property type="match status" value="1"/>
</dbReference>
<proteinExistence type="inferred from homology"/>